<comment type="caution">
    <text evidence="1">The sequence shown here is derived from an EMBL/GenBank/DDBJ whole genome shotgun (WGS) entry which is preliminary data.</text>
</comment>
<dbReference type="AlphaFoldDB" id="A0A2S8FRN9"/>
<proteinExistence type="predicted"/>
<reference evidence="1 2" key="1">
    <citation type="submission" date="2018-02" db="EMBL/GenBank/DDBJ databases">
        <title>Comparative genomes isolates from brazilian mangrove.</title>
        <authorList>
            <person name="Araujo J.E."/>
            <person name="Taketani R.G."/>
            <person name="Silva M.C.P."/>
            <person name="Loureco M.V."/>
            <person name="Andreote F.D."/>
        </authorList>
    </citation>
    <scope>NUCLEOTIDE SEQUENCE [LARGE SCALE GENOMIC DNA]</scope>
    <source>
        <strain evidence="1 2">Hex-1 MGV</strain>
    </source>
</reference>
<evidence type="ECO:0000313" key="2">
    <source>
        <dbReference type="Proteomes" id="UP000238322"/>
    </source>
</evidence>
<protein>
    <submittedName>
        <fullName evidence="1">Uncharacterized protein</fullName>
    </submittedName>
</protein>
<gene>
    <name evidence="1" type="ORF">C5Y83_15220</name>
</gene>
<dbReference type="EMBL" id="PUHY01000010">
    <property type="protein sequence ID" value="PQO34843.1"/>
    <property type="molecule type" value="Genomic_DNA"/>
</dbReference>
<dbReference type="Proteomes" id="UP000238322">
    <property type="component" value="Unassembled WGS sequence"/>
</dbReference>
<organism evidence="1 2">
    <name type="scientific">Blastopirellula marina</name>
    <dbReference type="NCBI Taxonomy" id="124"/>
    <lineage>
        <taxon>Bacteria</taxon>
        <taxon>Pseudomonadati</taxon>
        <taxon>Planctomycetota</taxon>
        <taxon>Planctomycetia</taxon>
        <taxon>Pirellulales</taxon>
        <taxon>Pirellulaceae</taxon>
        <taxon>Blastopirellula</taxon>
    </lineage>
</organism>
<name>A0A2S8FRN9_9BACT</name>
<evidence type="ECO:0000313" key="1">
    <source>
        <dbReference type="EMBL" id="PQO34843.1"/>
    </source>
</evidence>
<accession>A0A2S8FRN9</accession>
<sequence>MKVLSAESSGKRSAIVADCRICKTCRFGGLPQELPLSAMFAGRGDTCRMQASNSVRILQLEIRLV</sequence>